<proteinExistence type="predicted"/>
<reference evidence="4" key="1">
    <citation type="submission" date="2023-07" db="EMBL/GenBank/DDBJ databases">
        <authorList>
            <person name="Luz R."/>
            <person name="Cordeiro R."/>
            <person name="Fonseca A."/>
            <person name="Goncalves V."/>
        </authorList>
    </citation>
    <scope>NUCLEOTIDE SEQUENCE [LARGE SCALE GENOMIC DNA]</scope>
    <source>
        <strain evidence="4">BACA0444</strain>
    </source>
</reference>
<keyword evidence="4" id="KW-1185">Reference proteome</keyword>
<keyword evidence="2" id="KW-1133">Transmembrane helix</keyword>
<protein>
    <submittedName>
        <fullName evidence="3">Uncharacterized protein</fullName>
    </submittedName>
</protein>
<feature type="transmembrane region" description="Helical" evidence="2">
    <location>
        <begin position="12"/>
        <end position="30"/>
    </location>
</feature>
<evidence type="ECO:0000256" key="2">
    <source>
        <dbReference type="SAM" id="Phobius"/>
    </source>
</evidence>
<organism evidence="3 4">
    <name type="scientific">Pseudocalidococcus azoricus BACA0444</name>
    <dbReference type="NCBI Taxonomy" id="2918990"/>
    <lineage>
        <taxon>Bacteria</taxon>
        <taxon>Bacillati</taxon>
        <taxon>Cyanobacteriota</taxon>
        <taxon>Cyanophyceae</taxon>
        <taxon>Acaryochloridales</taxon>
        <taxon>Thermosynechococcaceae</taxon>
        <taxon>Pseudocalidococcus</taxon>
        <taxon>Pseudocalidococcus azoricus</taxon>
    </lineage>
</organism>
<feature type="coiled-coil region" evidence="1">
    <location>
        <begin position="65"/>
        <end position="92"/>
    </location>
</feature>
<name>A0AAE4FQF1_9CYAN</name>
<dbReference type="EMBL" id="JAVMIP010000001">
    <property type="protein sequence ID" value="MDS3859612.1"/>
    <property type="molecule type" value="Genomic_DNA"/>
</dbReference>
<evidence type="ECO:0000313" key="4">
    <source>
        <dbReference type="Proteomes" id="UP001268256"/>
    </source>
</evidence>
<comment type="caution">
    <text evidence="3">The sequence shown here is derived from an EMBL/GenBank/DDBJ whole genome shotgun (WGS) entry which is preliminary data.</text>
</comment>
<sequence>MENRSDRFGSGFIAGAVFGSIVGAFTAVFLTNKLAELEAGPPNRSPSGGRLPLGMNDEIAMESARQGLEAKIAQLNDAVDDLQQRLSTVSESSNL</sequence>
<accession>A0AAE4FQF1</accession>
<dbReference type="Proteomes" id="UP001268256">
    <property type="component" value="Unassembled WGS sequence"/>
</dbReference>
<evidence type="ECO:0000313" key="3">
    <source>
        <dbReference type="EMBL" id="MDS3859612.1"/>
    </source>
</evidence>
<keyword evidence="2" id="KW-0472">Membrane</keyword>
<dbReference type="AlphaFoldDB" id="A0AAE4FQF1"/>
<dbReference type="RefSeq" id="WP_322876915.1">
    <property type="nucleotide sequence ID" value="NZ_JAVMIP010000001.1"/>
</dbReference>
<gene>
    <name evidence="3" type="ORF">RIF25_02205</name>
</gene>
<keyword evidence="2" id="KW-0812">Transmembrane</keyword>
<evidence type="ECO:0000256" key="1">
    <source>
        <dbReference type="SAM" id="Coils"/>
    </source>
</evidence>
<keyword evidence="1" id="KW-0175">Coiled coil</keyword>